<proteinExistence type="predicted"/>
<evidence type="ECO:0000313" key="2">
    <source>
        <dbReference type="Proteomes" id="UP001549036"/>
    </source>
</evidence>
<reference evidence="1 2" key="1">
    <citation type="submission" date="2024-06" db="EMBL/GenBank/DDBJ databases">
        <title>Genomic Encyclopedia of Type Strains, Phase IV (KMG-IV): sequencing the most valuable type-strain genomes for metagenomic binning, comparative biology and taxonomic classification.</title>
        <authorList>
            <person name="Goeker M."/>
        </authorList>
    </citation>
    <scope>NUCLEOTIDE SEQUENCE [LARGE SCALE GENOMIC DNA]</scope>
    <source>
        <strain evidence="1 2">DSM 29846</strain>
    </source>
</reference>
<dbReference type="Proteomes" id="UP001549036">
    <property type="component" value="Unassembled WGS sequence"/>
</dbReference>
<organism evidence="1 2">
    <name type="scientific">Mesorhizobium shonense</name>
    <dbReference type="NCBI Taxonomy" id="1209948"/>
    <lineage>
        <taxon>Bacteria</taxon>
        <taxon>Pseudomonadati</taxon>
        <taxon>Pseudomonadota</taxon>
        <taxon>Alphaproteobacteria</taxon>
        <taxon>Hyphomicrobiales</taxon>
        <taxon>Phyllobacteriaceae</taxon>
        <taxon>Mesorhizobium</taxon>
    </lineage>
</organism>
<sequence length="256" mass="27582">MAAVVPLSFVEAKVLPTMFGGSRYHHESVAKPPQPVTIADVDAEIRKQDLRIFEAIAREFPDDYDAMLRKITAAAQTGSEADVRNTSRQAVADLRHRYAPLLPSAPNSEVSQALSAQLDMLNHVMARETPATCNNYLRNGPDAISAPGHDFLADLDRIGATLFHAFGAAKRGGLPAAVPSDRDWSLVADVFTKIGGTPAEMEAISNAKQDFPGLCPAMAKFYEAALLLRAWVAHQNRAAPRHRQELGSAPDFGAGA</sequence>
<accession>A0ABV2HJT0</accession>
<dbReference type="RefSeq" id="WP_354413227.1">
    <property type="nucleotide sequence ID" value="NZ_JBEPLM010000001.1"/>
</dbReference>
<evidence type="ECO:0000313" key="1">
    <source>
        <dbReference type="EMBL" id="MET3590664.1"/>
    </source>
</evidence>
<gene>
    <name evidence="1" type="ORF">ABID26_000043</name>
</gene>
<keyword evidence="2" id="KW-1185">Reference proteome</keyword>
<name>A0ABV2HJT0_9HYPH</name>
<protein>
    <submittedName>
        <fullName evidence="1">Uncharacterized protein</fullName>
    </submittedName>
</protein>
<comment type="caution">
    <text evidence="1">The sequence shown here is derived from an EMBL/GenBank/DDBJ whole genome shotgun (WGS) entry which is preliminary data.</text>
</comment>
<dbReference type="EMBL" id="JBEPLM010000001">
    <property type="protein sequence ID" value="MET3590664.1"/>
    <property type="molecule type" value="Genomic_DNA"/>
</dbReference>